<gene>
    <name evidence="5" type="ORF">SBD_0672</name>
</gene>
<dbReference type="Gene3D" id="2.60.40.10">
    <property type="entry name" value="Immunoglobulins"/>
    <property type="match status" value="3"/>
</dbReference>
<keyword evidence="2" id="KW-0119">Carbohydrate metabolism</keyword>
<dbReference type="Proteomes" id="UP000030760">
    <property type="component" value="Unassembled WGS sequence"/>
</dbReference>
<evidence type="ECO:0000256" key="3">
    <source>
        <dbReference type="SAM" id="MobiDB-lite"/>
    </source>
</evidence>
<feature type="region of interest" description="Disordered" evidence="3">
    <location>
        <begin position="137"/>
        <end position="173"/>
    </location>
</feature>
<evidence type="ECO:0000256" key="1">
    <source>
        <dbReference type="ARBA" id="ARBA00023295"/>
    </source>
</evidence>
<evidence type="ECO:0000313" key="6">
    <source>
        <dbReference type="Proteomes" id="UP000030760"/>
    </source>
</evidence>
<keyword evidence="5" id="KW-0378">Hydrolase</keyword>
<dbReference type="PROSITE" id="PS50853">
    <property type="entry name" value="FN3"/>
    <property type="match status" value="3"/>
</dbReference>
<keyword evidence="1" id="KW-0326">Glycosidase</keyword>
<dbReference type="GO" id="GO:0016020">
    <property type="term" value="C:membrane"/>
    <property type="evidence" value="ECO:0007669"/>
    <property type="project" value="UniProtKB-SubCell"/>
</dbReference>
<protein>
    <submittedName>
        <fullName evidence="5">Hydrolase</fullName>
    </submittedName>
</protein>
<dbReference type="Pfam" id="PF00041">
    <property type="entry name" value="fn3"/>
    <property type="match status" value="2"/>
</dbReference>
<organism evidence="5 6">
    <name type="scientific">Streptomyces bottropensis ATCC 25435</name>
    <dbReference type="NCBI Taxonomy" id="1054862"/>
    <lineage>
        <taxon>Bacteria</taxon>
        <taxon>Bacillati</taxon>
        <taxon>Actinomycetota</taxon>
        <taxon>Actinomycetes</taxon>
        <taxon>Kitasatosporales</taxon>
        <taxon>Streptomycetaceae</taxon>
        <taxon>Streptomyces</taxon>
    </lineage>
</organism>
<feature type="region of interest" description="Disordered" evidence="3">
    <location>
        <begin position="237"/>
        <end position="261"/>
    </location>
</feature>
<keyword evidence="2" id="KW-0624">Polysaccharide degradation</keyword>
<dbReference type="SUPFAM" id="SSF49265">
    <property type="entry name" value="Fibronectin type III"/>
    <property type="match status" value="2"/>
</dbReference>
<feature type="compositionally biased region" description="Basic and acidic residues" evidence="3">
    <location>
        <begin position="155"/>
        <end position="168"/>
    </location>
</feature>
<dbReference type="PANTHER" id="PTHR46957:SF3">
    <property type="entry name" value="CYTOKINE RECEPTOR"/>
    <property type="match status" value="1"/>
</dbReference>
<dbReference type="CDD" id="cd00063">
    <property type="entry name" value="FN3"/>
    <property type="match status" value="3"/>
</dbReference>
<feature type="domain" description="Fibronectin type-III" evidence="4">
    <location>
        <begin position="162"/>
        <end position="249"/>
    </location>
</feature>
<dbReference type="GO" id="GO:0016798">
    <property type="term" value="F:hydrolase activity, acting on glycosyl bonds"/>
    <property type="evidence" value="ECO:0007669"/>
    <property type="project" value="UniProtKB-KW"/>
</dbReference>
<feature type="domain" description="Fibronectin type-III" evidence="4">
    <location>
        <begin position="257"/>
        <end position="353"/>
    </location>
</feature>
<dbReference type="AlphaFoldDB" id="M3FY20"/>
<dbReference type="SMART" id="SM00060">
    <property type="entry name" value="FN3"/>
    <property type="match status" value="3"/>
</dbReference>
<dbReference type="InterPro" id="IPR013783">
    <property type="entry name" value="Ig-like_fold"/>
</dbReference>
<dbReference type="InterPro" id="IPR050713">
    <property type="entry name" value="RTP_Phos/Ushers"/>
</dbReference>
<feature type="domain" description="Fibronectin type-III" evidence="4">
    <location>
        <begin position="65"/>
        <end position="152"/>
    </location>
</feature>
<evidence type="ECO:0000313" key="5">
    <source>
        <dbReference type="EMBL" id="EMF58000.1"/>
    </source>
</evidence>
<dbReference type="InterPro" id="IPR003961">
    <property type="entry name" value="FN3_dom"/>
</dbReference>
<sequence>MWPRQSCHTWSQVQTNPFRLDDRGGRIVRRVPVPALALVPLLCGSLLLMSGCAVKETPGRRPPPPPPGVTAEAGSATSVHIMWNRASGGPRIAGYEVYRGRTKVKDVPGGEHMADITRLRPATTYVFTVRARDAAGDLGPPSAQVRATTPAAGTGDRRAPTRPGRLDGRTVGSRAVQLSWGPSTDDRDVASYDILQGGSKIHSVGGQQTAAVVTGLRPGTRYSFTVRARDAADNVSPVSPAVRLTTSPGADDGRGTAPTGFRAGIRRADGAYSIELSWRPPRADGVITEYEIQLDGRPATTLVWGGTPPRHRATHSFYAGREAGVSYRVRIRARLPDGTWGGFSPERTVTTGG</sequence>
<dbReference type="InterPro" id="IPR036116">
    <property type="entry name" value="FN3_sf"/>
</dbReference>
<accession>M3FY20</accession>
<evidence type="ECO:0000259" key="4">
    <source>
        <dbReference type="PROSITE" id="PS50853"/>
    </source>
</evidence>
<evidence type="ECO:0000256" key="2">
    <source>
        <dbReference type="ARBA" id="ARBA00023326"/>
    </source>
</evidence>
<name>M3FY20_9ACTN</name>
<dbReference type="PANTHER" id="PTHR46957">
    <property type="entry name" value="CYTOKINE RECEPTOR"/>
    <property type="match status" value="1"/>
</dbReference>
<proteinExistence type="predicted"/>
<dbReference type="GO" id="GO:0000272">
    <property type="term" value="P:polysaccharide catabolic process"/>
    <property type="evidence" value="ECO:0007669"/>
    <property type="project" value="UniProtKB-KW"/>
</dbReference>
<reference evidence="6" key="1">
    <citation type="journal article" date="2013" name="Genome Announc.">
        <title>Draft Genome Sequence of Streptomyces bottropensis ATCC 25435, a Bottromycin-Producing Actinomycete.</title>
        <authorList>
            <person name="Zhang H."/>
            <person name="Zhou W."/>
            <person name="Zhuang Y."/>
            <person name="Liang X."/>
            <person name="Liu T."/>
        </authorList>
    </citation>
    <scope>NUCLEOTIDE SEQUENCE [LARGE SCALE GENOMIC DNA]</scope>
    <source>
        <strain evidence="6">ATCC 25435</strain>
    </source>
</reference>
<dbReference type="EMBL" id="KB405056">
    <property type="protein sequence ID" value="EMF58000.1"/>
    <property type="molecule type" value="Genomic_DNA"/>
</dbReference>